<reference evidence="1 2" key="1">
    <citation type="submission" date="2019-03" db="EMBL/GenBank/DDBJ databases">
        <title>First draft genome of Liparis tanakae, snailfish: a comprehensive survey of snailfish specific genes.</title>
        <authorList>
            <person name="Kim W."/>
            <person name="Song I."/>
            <person name="Jeong J.-H."/>
            <person name="Kim D."/>
            <person name="Kim S."/>
            <person name="Ryu S."/>
            <person name="Song J.Y."/>
            <person name="Lee S.K."/>
        </authorList>
    </citation>
    <scope>NUCLEOTIDE SEQUENCE [LARGE SCALE GENOMIC DNA]</scope>
    <source>
        <tissue evidence="1">Muscle</tissue>
    </source>
</reference>
<accession>A0A4Z2GDU4</accession>
<organism evidence="1 2">
    <name type="scientific">Liparis tanakae</name>
    <name type="common">Tanaka's snailfish</name>
    <dbReference type="NCBI Taxonomy" id="230148"/>
    <lineage>
        <taxon>Eukaryota</taxon>
        <taxon>Metazoa</taxon>
        <taxon>Chordata</taxon>
        <taxon>Craniata</taxon>
        <taxon>Vertebrata</taxon>
        <taxon>Euteleostomi</taxon>
        <taxon>Actinopterygii</taxon>
        <taxon>Neopterygii</taxon>
        <taxon>Teleostei</taxon>
        <taxon>Neoteleostei</taxon>
        <taxon>Acanthomorphata</taxon>
        <taxon>Eupercaria</taxon>
        <taxon>Perciformes</taxon>
        <taxon>Cottioidei</taxon>
        <taxon>Cottales</taxon>
        <taxon>Liparidae</taxon>
        <taxon>Liparis</taxon>
    </lineage>
</organism>
<proteinExistence type="predicted"/>
<keyword evidence="2" id="KW-1185">Reference proteome</keyword>
<comment type="caution">
    <text evidence="1">The sequence shown here is derived from an EMBL/GenBank/DDBJ whole genome shotgun (WGS) entry which is preliminary data.</text>
</comment>
<name>A0A4Z2GDU4_9TELE</name>
<sequence>MPNAKNETFDAQRVPAVVRDQQAEALETETEASRCNVTVRDRGGSRYRSFTAVSELRPSDSVWLGLGDRCLFLSRRSEPGRPEGARLMAVLRKQSCTDSRSRAAALTSHFPAVVVPVLFKVKGNVSAGKKVRKVRGKVIRLVSKKKWCTDGPRRAT</sequence>
<gene>
    <name evidence="1" type="ORF">EYF80_038352</name>
</gene>
<dbReference type="AlphaFoldDB" id="A0A4Z2GDU4"/>
<evidence type="ECO:0000313" key="1">
    <source>
        <dbReference type="EMBL" id="TNN51440.1"/>
    </source>
</evidence>
<dbReference type="Proteomes" id="UP000314294">
    <property type="component" value="Unassembled WGS sequence"/>
</dbReference>
<dbReference type="EMBL" id="SRLO01000582">
    <property type="protein sequence ID" value="TNN51440.1"/>
    <property type="molecule type" value="Genomic_DNA"/>
</dbReference>
<evidence type="ECO:0000313" key="2">
    <source>
        <dbReference type="Proteomes" id="UP000314294"/>
    </source>
</evidence>
<protein>
    <submittedName>
        <fullName evidence="1">Uncharacterized protein</fullName>
    </submittedName>
</protein>